<reference evidence="9 10" key="1">
    <citation type="submission" date="2016-09" db="EMBL/GenBank/DDBJ databases">
        <authorList>
            <person name="Capua I."/>
            <person name="De Benedictis P."/>
            <person name="Joannis T."/>
            <person name="Lombin L.H."/>
            <person name="Cattoli G."/>
        </authorList>
    </citation>
    <scope>NUCLEOTIDE SEQUENCE [LARGE SCALE GENOMIC DNA]</scope>
    <source>
        <strain evidence="9 10">GluBS11</strain>
    </source>
</reference>
<dbReference type="Pfam" id="PF00072">
    <property type="entry name" value="Response_reg"/>
    <property type="match status" value="1"/>
</dbReference>
<dbReference type="PANTHER" id="PTHR43280">
    <property type="entry name" value="ARAC-FAMILY TRANSCRIPTIONAL REGULATOR"/>
    <property type="match status" value="1"/>
</dbReference>
<dbReference type="Proteomes" id="UP000199315">
    <property type="component" value="Unassembled WGS sequence"/>
</dbReference>
<evidence type="ECO:0000256" key="6">
    <source>
        <dbReference type="PROSITE-ProRule" id="PRU00169"/>
    </source>
</evidence>
<organism evidence="9 10">
    <name type="scientific">Anaerobium acetethylicum</name>
    <dbReference type="NCBI Taxonomy" id="1619234"/>
    <lineage>
        <taxon>Bacteria</taxon>
        <taxon>Bacillati</taxon>
        <taxon>Bacillota</taxon>
        <taxon>Clostridia</taxon>
        <taxon>Lachnospirales</taxon>
        <taxon>Lachnospiraceae</taxon>
        <taxon>Anaerobium</taxon>
    </lineage>
</organism>
<dbReference type="SMART" id="SM00448">
    <property type="entry name" value="REC"/>
    <property type="match status" value="1"/>
</dbReference>
<keyword evidence="10" id="KW-1185">Reference proteome</keyword>
<protein>
    <recommendedName>
        <fullName evidence="1">Stage 0 sporulation protein A homolog</fullName>
    </recommendedName>
</protein>
<sequence>MMLNVILVDDEVVAVNALKRRVDWSKYGIEHVYTANSMQQAQTLFQNEKIDFMLCDIEMPQGNGLDLYEWVKIYYPAVECIYVSCHPEYEYIRKALQLGTADYILKPIDYEELDQILTQLIERLNKQPELEEIPETIIRTLAEKESKEKQDNVVHQAKRYILQHIQENIYIEEIADQVHLNAQYLMRLFKKETGLSILEYITDERLKLAKELLAKTDYPINKVADSVGYGNYSYFTKIFKKNTGMTPAAYRQNQK</sequence>
<keyword evidence="6" id="KW-0597">Phosphoprotein</keyword>
<dbReference type="GO" id="GO:0000160">
    <property type="term" value="P:phosphorelay signal transduction system"/>
    <property type="evidence" value="ECO:0007669"/>
    <property type="project" value="InterPro"/>
</dbReference>
<keyword evidence="3" id="KW-0238">DNA-binding</keyword>
<evidence type="ECO:0000256" key="1">
    <source>
        <dbReference type="ARBA" id="ARBA00018672"/>
    </source>
</evidence>
<gene>
    <name evidence="9" type="ORF">SAMN05421730_102423</name>
</gene>
<dbReference type="PANTHER" id="PTHR43280:SF2">
    <property type="entry name" value="HTH-TYPE TRANSCRIPTIONAL REGULATOR EXSA"/>
    <property type="match status" value="1"/>
</dbReference>
<evidence type="ECO:0000259" key="8">
    <source>
        <dbReference type="PROSITE" id="PS50110"/>
    </source>
</evidence>
<dbReference type="OrthoDB" id="3190595at2"/>
<dbReference type="SUPFAM" id="SSF46689">
    <property type="entry name" value="Homeodomain-like"/>
    <property type="match status" value="2"/>
</dbReference>
<keyword evidence="2" id="KW-0805">Transcription regulation</keyword>
<dbReference type="GO" id="GO:0003700">
    <property type="term" value="F:DNA-binding transcription factor activity"/>
    <property type="evidence" value="ECO:0007669"/>
    <property type="project" value="InterPro"/>
</dbReference>
<keyword evidence="4" id="KW-0804">Transcription</keyword>
<dbReference type="InterPro" id="IPR020449">
    <property type="entry name" value="Tscrpt_reg_AraC-type_HTH"/>
</dbReference>
<feature type="modified residue" description="4-aspartylphosphate" evidence="6">
    <location>
        <position position="56"/>
    </location>
</feature>
<dbReference type="STRING" id="1619234.SAMN05421730_102423"/>
<feature type="domain" description="Response regulatory" evidence="8">
    <location>
        <begin position="4"/>
        <end position="121"/>
    </location>
</feature>
<dbReference type="GO" id="GO:0043565">
    <property type="term" value="F:sequence-specific DNA binding"/>
    <property type="evidence" value="ECO:0007669"/>
    <property type="project" value="InterPro"/>
</dbReference>
<feature type="domain" description="HTH araC/xylS-type" evidence="7">
    <location>
        <begin position="155"/>
        <end position="253"/>
    </location>
</feature>
<evidence type="ECO:0000256" key="4">
    <source>
        <dbReference type="ARBA" id="ARBA00023163"/>
    </source>
</evidence>
<dbReference type="InterPro" id="IPR011006">
    <property type="entry name" value="CheY-like_superfamily"/>
</dbReference>
<dbReference type="PROSITE" id="PS01124">
    <property type="entry name" value="HTH_ARAC_FAMILY_2"/>
    <property type="match status" value="1"/>
</dbReference>
<dbReference type="AlphaFoldDB" id="A0A1D3TWR2"/>
<dbReference type="InterPro" id="IPR018060">
    <property type="entry name" value="HTH_AraC"/>
</dbReference>
<evidence type="ECO:0000313" key="10">
    <source>
        <dbReference type="Proteomes" id="UP000199315"/>
    </source>
</evidence>
<evidence type="ECO:0000313" key="9">
    <source>
        <dbReference type="EMBL" id="SCP98680.1"/>
    </source>
</evidence>
<dbReference type="Gene3D" id="1.10.10.60">
    <property type="entry name" value="Homeodomain-like"/>
    <property type="match status" value="2"/>
</dbReference>
<evidence type="ECO:0000256" key="3">
    <source>
        <dbReference type="ARBA" id="ARBA00023125"/>
    </source>
</evidence>
<name>A0A1D3TWR2_9FIRM</name>
<dbReference type="SMART" id="SM00342">
    <property type="entry name" value="HTH_ARAC"/>
    <property type="match status" value="1"/>
</dbReference>
<dbReference type="InterPro" id="IPR001789">
    <property type="entry name" value="Sig_transdc_resp-reg_receiver"/>
</dbReference>
<evidence type="ECO:0000259" key="7">
    <source>
        <dbReference type="PROSITE" id="PS01124"/>
    </source>
</evidence>
<dbReference type="PROSITE" id="PS00041">
    <property type="entry name" value="HTH_ARAC_FAMILY_1"/>
    <property type="match status" value="1"/>
</dbReference>
<dbReference type="Gene3D" id="3.40.50.2300">
    <property type="match status" value="1"/>
</dbReference>
<dbReference type="CDD" id="cd17536">
    <property type="entry name" value="REC_YesN-like"/>
    <property type="match status" value="1"/>
</dbReference>
<dbReference type="InterPro" id="IPR009057">
    <property type="entry name" value="Homeodomain-like_sf"/>
</dbReference>
<comment type="function">
    <text evidence="5">May play the central regulatory role in sporulation. It may be an element of the effector pathway responsible for the activation of sporulation genes in response to nutritional stress. Spo0A may act in concert with spo0H (a sigma factor) to control the expression of some genes that are critical to the sporulation process.</text>
</comment>
<dbReference type="InterPro" id="IPR018062">
    <property type="entry name" value="HTH_AraC-typ_CS"/>
</dbReference>
<proteinExistence type="predicted"/>
<dbReference type="PROSITE" id="PS50110">
    <property type="entry name" value="RESPONSE_REGULATORY"/>
    <property type="match status" value="1"/>
</dbReference>
<dbReference type="Pfam" id="PF12833">
    <property type="entry name" value="HTH_18"/>
    <property type="match status" value="1"/>
</dbReference>
<dbReference type="EMBL" id="FMKA01000024">
    <property type="protein sequence ID" value="SCP98680.1"/>
    <property type="molecule type" value="Genomic_DNA"/>
</dbReference>
<accession>A0A1D3TWR2</accession>
<evidence type="ECO:0000256" key="2">
    <source>
        <dbReference type="ARBA" id="ARBA00023015"/>
    </source>
</evidence>
<dbReference type="SUPFAM" id="SSF52172">
    <property type="entry name" value="CheY-like"/>
    <property type="match status" value="1"/>
</dbReference>
<evidence type="ECO:0000256" key="5">
    <source>
        <dbReference type="ARBA" id="ARBA00024867"/>
    </source>
</evidence>
<dbReference type="PRINTS" id="PR00032">
    <property type="entry name" value="HTHARAC"/>
</dbReference>